<reference evidence="1 2" key="1">
    <citation type="submission" date="2019-05" db="EMBL/GenBank/DDBJ databases">
        <title>Another draft genome of Portunus trituberculatus and its Hox gene families provides insights of decapod evolution.</title>
        <authorList>
            <person name="Jeong J.-H."/>
            <person name="Song I."/>
            <person name="Kim S."/>
            <person name="Choi T."/>
            <person name="Kim D."/>
            <person name="Ryu S."/>
            <person name="Kim W."/>
        </authorList>
    </citation>
    <scope>NUCLEOTIDE SEQUENCE [LARGE SCALE GENOMIC DNA]</scope>
    <source>
        <tissue evidence="1">Muscle</tissue>
    </source>
</reference>
<keyword evidence="2" id="KW-1185">Reference proteome</keyword>
<evidence type="ECO:0000313" key="2">
    <source>
        <dbReference type="Proteomes" id="UP000324222"/>
    </source>
</evidence>
<proteinExistence type="predicted"/>
<organism evidence="1 2">
    <name type="scientific">Portunus trituberculatus</name>
    <name type="common">Swimming crab</name>
    <name type="synonym">Neptunus trituberculatus</name>
    <dbReference type="NCBI Taxonomy" id="210409"/>
    <lineage>
        <taxon>Eukaryota</taxon>
        <taxon>Metazoa</taxon>
        <taxon>Ecdysozoa</taxon>
        <taxon>Arthropoda</taxon>
        <taxon>Crustacea</taxon>
        <taxon>Multicrustacea</taxon>
        <taxon>Malacostraca</taxon>
        <taxon>Eumalacostraca</taxon>
        <taxon>Eucarida</taxon>
        <taxon>Decapoda</taxon>
        <taxon>Pleocyemata</taxon>
        <taxon>Brachyura</taxon>
        <taxon>Eubrachyura</taxon>
        <taxon>Portunoidea</taxon>
        <taxon>Portunidae</taxon>
        <taxon>Portuninae</taxon>
        <taxon>Portunus</taxon>
    </lineage>
</organism>
<accession>A0A5B7FG88</accession>
<dbReference type="AlphaFoldDB" id="A0A5B7FG88"/>
<comment type="caution">
    <text evidence="1">The sequence shown here is derived from an EMBL/GenBank/DDBJ whole genome shotgun (WGS) entry which is preliminary data.</text>
</comment>
<dbReference type="Proteomes" id="UP000324222">
    <property type="component" value="Unassembled WGS sequence"/>
</dbReference>
<dbReference type="EMBL" id="VSRR010006250">
    <property type="protein sequence ID" value="MPC44376.1"/>
    <property type="molecule type" value="Genomic_DNA"/>
</dbReference>
<name>A0A5B7FG88_PORTR</name>
<protein>
    <submittedName>
        <fullName evidence="1">Uncharacterized protein</fullName>
    </submittedName>
</protein>
<gene>
    <name evidence="1" type="ORF">E2C01_038049</name>
</gene>
<sequence length="63" mass="7339">MDNAVQWSEKVLQLTMSPPPTIQYFSPMGTGDHVTLELEIQEDDEISYIEDYKKEIKLCKSKF</sequence>
<evidence type="ECO:0000313" key="1">
    <source>
        <dbReference type="EMBL" id="MPC44376.1"/>
    </source>
</evidence>